<dbReference type="PANTHER" id="PTHR23028">
    <property type="entry name" value="ACETYLTRANSFERASE"/>
    <property type="match status" value="1"/>
</dbReference>
<feature type="transmembrane region" description="Helical" evidence="1">
    <location>
        <begin position="31"/>
        <end position="53"/>
    </location>
</feature>
<feature type="transmembrane region" description="Helical" evidence="1">
    <location>
        <begin position="126"/>
        <end position="146"/>
    </location>
</feature>
<organism evidence="3 4">
    <name type="scientific">Mucilaginibacter galii</name>
    <dbReference type="NCBI Taxonomy" id="2005073"/>
    <lineage>
        <taxon>Bacteria</taxon>
        <taxon>Pseudomonadati</taxon>
        <taxon>Bacteroidota</taxon>
        <taxon>Sphingobacteriia</taxon>
        <taxon>Sphingobacteriales</taxon>
        <taxon>Sphingobacteriaceae</taxon>
        <taxon>Mucilaginibacter</taxon>
    </lineage>
</organism>
<proteinExistence type="predicted"/>
<keyword evidence="1" id="KW-1133">Transmembrane helix</keyword>
<reference evidence="3" key="2">
    <citation type="submission" date="2020-09" db="EMBL/GenBank/DDBJ databases">
        <authorList>
            <person name="Sun Q."/>
            <person name="Sedlacek I."/>
        </authorList>
    </citation>
    <scope>NUCLEOTIDE SEQUENCE</scope>
    <source>
        <strain evidence="3">CCM 8711</strain>
    </source>
</reference>
<dbReference type="PANTHER" id="PTHR23028:SF53">
    <property type="entry name" value="ACYL_TRANSF_3 DOMAIN-CONTAINING PROTEIN"/>
    <property type="match status" value="1"/>
</dbReference>
<feature type="transmembrane region" description="Helical" evidence="1">
    <location>
        <begin position="79"/>
        <end position="97"/>
    </location>
</feature>
<keyword evidence="3" id="KW-0012">Acyltransferase</keyword>
<accession>A0A917JCN8</accession>
<feature type="transmembrane region" description="Helical" evidence="1">
    <location>
        <begin position="318"/>
        <end position="339"/>
    </location>
</feature>
<dbReference type="InterPro" id="IPR002656">
    <property type="entry name" value="Acyl_transf_3_dom"/>
</dbReference>
<feature type="transmembrane region" description="Helical" evidence="1">
    <location>
        <begin position="287"/>
        <end position="306"/>
    </location>
</feature>
<protein>
    <submittedName>
        <fullName evidence="3">Acyltransferase</fullName>
    </submittedName>
</protein>
<evidence type="ECO:0000256" key="1">
    <source>
        <dbReference type="SAM" id="Phobius"/>
    </source>
</evidence>
<feature type="transmembrane region" description="Helical" evidence="1">
    <location>
        <begin position="249"/>
        <end position="266"/>
    </location>
</feature>
<feature type="transmembrane region" description="Helical" evidence="1">
    <location>
        <begin position="7"/>
        <end position="25"/>
    </location>
</feature>
<keyword evidence="1" id="KW-0472">Membrane</keyword>
<feature type="transmembrane region" description="Helical" evidence="1">
    <location>
        <begin position="188"/>
        <end position="206"/>
    </location>
</feature>
<gene>
    <name evidence="3" type="ORF">GCM10011425_33540</name>
</gene>
<keyword evidence="1" id="KW-0812">Transmembrane</keyword>
<keyword evidence="3" id="KW-0808">Transferase</keyword>
<dbReference type="Proteomes" id="UP000662074">
    <property type="component" value="Unassembled WGS sequence"/>
</dbReference>
<dbReference type="InterPro" id="IPR050879">
    <property type="entry name" value="Acyltransferase_3"/>
</dbReference>
<dbReference type="RefSeq" id="WP_188418250.1">
    <property type="nucleotide sequence ID" value="NZ_BMDO01000010.1"/>
</dbReference>
<feature type="domain" description="Acyltransferase 3" evidence="2">
    <location>
        <begin position="8"/>
        <end position="335"/>
    </location>
</feature>
<feature type="transmembrane region" description="Helical" evidence="1">
    <location>
        <begin position="218"/>
        <end position="237"/>
    </location>
</feature>
<sequence length="352" mass="40383">MSNSRSFGLDFTRALAISLVIVAHFAKTNEYFGFCGVEIFFGLSGFLIGQILWRNFYGTNDWTKAHVLNFWSRRWWRTLPNYYLFIIVSIAFHHFYYSKLPSLTSLLKFLWFGQNLLERNREFYGVSWSLCIEEWLYLSFPIILFISSKIVKNKGVSFVLTLFTIFIGCALIREYLLHTDQADSIRTITLARIDAIAYGIGVAYFFMVRPSSTGVKALAFGVGFLLLITPIIITIYTHTKADTLLQNKYLLVLAPLGASLTLPLISKWNWQAGRFDFIAQAVEKISLWSYSIYLSHIPILFTVYSVMGSARNNLVGNIFSKILGLAITLIVSALLFNYFELPLTRKRPHELK</sequence>
<name>A0A917JCN8_9SPHI</name>
<reference evidence="3" key="1">
    <citation type="journal article" date="2014" name="Int. J. Syst. Evol. Microbiol.">
        <title>Complete genome sequence of Corynebacterium casei LMG S-19264T (=DSM 44701T), isolated from a smear-ripened cheese.</title>
        <authorList>
            <consortium name="US DOE Joint Genome Institute (JGI-PGF)"/>
            <person name="Walter F."/>
            <person name="Albersmeier A."/>
            <person name="Kalinowski J."/>
            <person name="Ruckert C."/>
        </authorList>
    </citation>
    <scope>NUCLEOTIDE SEQUENCE</scope>
    <source>
        <strain evidence="3">CCM 8711</strain>
    </source>
</reference>
<dbReference type="GO" id="GO:0016747">
    <property type="term" value="F:acyltransferase activity, transferring groups other than amino-acyl groups"/>
    <property type="evidence" value="ECO:0007669"/>
    <property type="project" value="InterPro"/>
</dbReference>
<dbReference type="Pfam" id="PF01757">
    <property type="entry name" value="Acyl_transf_3"/>
    <property type="match status" value="1"/>
</dbReference>
<dbReference type="GO" id="GO:0016020">
    <property type="term" value="C:membrane"/>
    <property type="evidence" value="ECO:0007669"/>
    <property type="project" value="TreeGrafter"/>
</dbReference>
<dbReference type="AlphaFoldDB" id="A0A917JCN8"/>
<evidence type="ECO:0000259" key="2">
    <source>
        <dbReference type="Pfam" id="PF01757"/>
    </source>
</evidence>
<keyword evidence="4" id="KW-1185">Reference proteome</keyword>
<dbReference type="EMBL" id="BMDO01000010">
    <property type="protein sequence ID" value="GGI52142.1"/>
    <property type="molecule type" value="Genomic_DNA"/>
</dbReference>
<evidence type="ECO:0000313" key="3">
    <source>
        <dbReference type="EMBL" id="GGI52142.1"/>
    </source>
</evidence>
<comment type="caution">
    <text evidence="3">The sequence shown here is derived from an EMBL/GenBank/DDBJ whole genome shotgun (WGS) entry which is preliminary data.</text>
</comment>
<feature type="transmembrane region" description="Helical" evidence="1">
    <location>
        <begin position="158"/>
        <end position="176"/>
    </location>
</feature>
<dbReference type="GO" id="GO:0009103">
    <property type="term" value="P:lipopolysaccharide biosynthetic process"/>
    <property type="evidence" value="ECO:0007669"/>
    <property type="project" value="TreeGrafter"/>
</dbReference>
<evidence type="ECO:0000313" key="4">
    <source>
        <dbReference type="Proteomes" id="UP000662074"/>
    </source>
</evidence>